<protein>
    <submittedName>
        <fullName evidence="2">Flotillin domain-containing protein</fullName>
    </submittedName>
</protein>
<dbReference type="EMBL" id="JBIASD010000070">
    <property type="protein sequence ID" value="MFF3672157.1"/>
    <property type="molecule type" value="Genomic_DNA"/>
</dbReference>
<dbReference type="RefSeq" id="WP_387418320.1">
    <property type="nucleotide sequence ID" value="NZ_JBIASD010000070.1"/>
</dbReference>
<evidence type="ECO:0000313" key="2">
    <source>
        <dbReference type="EMBL" id="MFF3672157.1"/>
    </source>
</evidence>
<name>A0ABW6T4D7_9ACTN</name>
<accession>A0ABW6T4D7</accession>
<gene>
    <name evidence="2" type="ORF">ACFYXI_42210</name>
</gene>
<dbReference type="InterPro" id="IPR031905">
    <property type="entry name" value="Flotillin_C"/>
</dbReference>
<reference evidence="2 3" key="1">
    <citation type="submission" date="2024-10" db="EMBL/GenBank/DDBJ databases">
        <title>The Natural Products Discovery Center: Release of the First 8490 Sequenced Strains for Exploring Actinobacteria Biosynthetic Diversity.</title>
        <authorList>
            <person name="Kalkreuter E."/>
            <person name="Kautsar S.A."/>
            <person name="Yang D."/>
            <person name="Bader C.D."/>
            <person name="Teijaro C.N."/>
            <person name="Fluegel L."/>
            <person name="Davis C.M."/>
            <person name="Simpson J.R."/>
            <person name="Lauterbach L."/>
            <person name="Steele A.D."/>
            <person name="Gui C."/>
            <person name="Meng S."/>
            <person name="Li G."/>
            <person name="Viehrig K."/>
            <person name="Ye F."/>
            <person name="Su P."/>
            <person name="Kiefer A.F."/>
            <person name="Nichols A."/>
            <person name="Cepeda A.J."/>
            <person name="Yan W."/>
            <person name="Fan B."/>
            <person name="Jiang Y."/>
            <person name="Adhikari A."/>
            <person name="Zheng C.-J."/>
            <person name="Schuster L."/>
            <person name="Cowan T.M."/>
            <person name="Smanski M.J."/>
            <person name="Chevrette M.G."/>
            <person name="De Carvalho L.P.S."/>
            <person name="Shen B."/>
        </authorList>
    </citation>
    <scope>NUCLEOTIDE SEQUENCE [LARGE SCALE GENOMIC DNA]</scope>
    <source>
        <strain evidence="2 3">NPDC002173</strain>
    </source>
</reference>
<keyword evidence="3" id="KW-1185">Reference proteome</keyword>
<comment type="caution">
    <text evidence="2">The sequence shown here is derived from an EMBL/GenBank/DDBJ whole genome shotgun (WGS) entry which is preliminary data.</text>
</comment>
<feature type="domain" description="Flotillin C-terminal" evidence="1">
    <location>
        <begin position="5"/>
        <end position="69"/>
    </location>
</feature>
<evidence type="ECO:0000259" key="1">
    <source>
        <dbReference type="Pfam" id="PF15975"/>
    </source>
</evidence>
<dbReference type="Pfam" id="PF15975">
    <property type="entry name" value="Flot"/>
    <property type="match status" value="1"/>
</dbReference>
<organism evidence="2 3">
    <name type="scientific">Microtetraspora malaysiensis</name>
    <dbReference type="NCBI Taxonomy" id="161358"/>
    <lineage>
        <taxon>Bacteria</taxon>
        <taxon>Bacillati</taxon>
        <taxon>Actinomycetota</taxon>
        <taxon>Actinomycetes</taxon>
        <taxon>Streptosporangiales</taxon>
        <taxon>Streptosporangiaceae</taxon>
        <taxon>Microtetraspora</taxon>
    </lineage>
</organism>
<dbReference type="Proteomes" id="UP001602013">
    <property type="component" value="Unassembled WGS sequence"/>
</dbReference>
<proteinExistence type="predicted"/>
<evidence type="ECO:0000313" key="3">
    <source>
        <dbReference type="Proteomes" id="UP001602013"/>
    </source>
</evidence>
<sequence>MQTFAAAEAEAIRARSEVPAENQEAVIAQQLAENWPQIVEAGAEAFGNVDHMVVLNGAQGIEEMLAKALTLGGSNVTTLRLHLRGFWLHFPDRAWDVAAANSACVTAFRP</sequence>